<organism evidence="1 2">
    <name type="scientific">Ferrimicrobium acidiphilum</name>
    <dbReference type="NCBI Taxonomy" id="121039"/>
    <lineage>
        <taxon>Bacteria</taxon>
        <taxon>Bacillati</taxon>
        <taxon>Actinomycetota</taxon>
        <taxon>Acidimicrobiia</taxon>
        <taxon>Acidimicrobiales</taxon>
        <taxon>Acidimicrobiaceae</taxon>
        <taxon>Ferrimicrobium</taxon>
    </lineage>
</organism>
<dbReference type="Proteomes" id="UP001560267">
    <property type="component" value="Unassembled WGS sequence"/>
</dbReference>
<dbReference type="EMBL" id="JBFSHR010000014">
    <property type="protein sequence ID" value="MEX6429341.1"/>
    <property type="molecule type" value="Genomic_DNA"/>
</dbReference>
<keyword evidence="2" id="KW-1185">Reference proteome</keyword>
<name>A0ABV3Y2Z3_9ACTN</name>
<reference evidence="1 2" key="1">
    <citation type="submission" date="2024-07" db="EMBL/GenBank/DDBJ databases">
        <title>Draft Genome Sequence of Ferrimicrobium acidiphilum Strain YE2023, Isolated from a Pulp of Bioleach Reactor.</title>
        <authorList>
            <person name="Elkina Y.A."/>
            <person name="Bulaeva A.G."/>
            <person name="Beletsky A.V."/>
            <person name="Mardanov A.V."/>
        </authorList>
    </citation>
    <scope>NUCLEOTIDE SEQUENCE [LARGE SCALE GENOMIC DNA]</scope>
    <source>
        <strain evidence="1 2">YE2023</strain>
    </source>
</reference>
<accession>A0ABV3Y2Z3</accession>
<evidence type="ECO:0008006" key="3">
    <source>
        <dbReference type="Google" id="ProtNLM"/>
    </source>
</evidence>
<dbReference type="RefSeq" id="WP_369084388.1">
    <property type="nucleotide sequence ID" value="NZ_JBFSHR010000014.1"/>
</dbReference>
<evidence type="ECO:0000313" key="2">
    <source>
        <dbReference type="Proteomes" id="UP001560267"/>
    </source>
</evidence>
<gene>
    <name evidence="1" type="ORF">AB6A68_05745</name>
</gene>
<proteinExistence type="predicted"/>
<sequence>MRSPAGPKEHRAGRHALVVGTVILLTLFVSLAAGVAVASGVAGAIRAAATQLVGTKSKPVDPRTTVHESMVIETGKMDGDPGWPRYTNSSWSVQAGDTVVLRITSYDDGTAPLMGAQMMFDRVEGTLGGIEFIDGRATSLVSNDNISHTFTVVGLGLNLPIPVAPTGGSVTVVARFQAKRTGNFVWQCYAPCGSGPNSMGGAMARLGWMEGTVSVTT</sequence>
<evidence type="ECO:0000313" key="1">
    <source>
        <dbReference type="EMBL" id="MEX6429341.1"/>
    </source>
</evidence>
<protein>
    <recommendedName>
        <fullName evidence="3">Cytochrome oxidase subunit II copper A binding domain-containing protein</fullName>
    </recommendedName>
</protein>
<comment type="caution">
    <text evidence="1">The sequence shown here is derived from an EMBL/GenBank/DDBJ whole genome shotgun (WGS) entry which is preliminary data.</text>
</comment>
<dbReference type="Gene3D" id="2.60.40.420">
    <property type="entry name" value="Cupredoxins - blue copper proteins"/>
    <property type="match status" value="1"/>
</dbReference>
<dbReference type="InterPro" id="IPR008972">
    <property type="entry name" value="Cupredoxin"/>
</dbReference>